<name>A0A182NVX1_9DIPT</name>
<reference evidence="2" key="1">
    <citation type="submission" date="2013-03" db="EMBL/GenBank/DDBJ databases">
        <title>The Genome Sequence of Anopheles dirus WRAIR2.</title>
        <authorList>
            <consortium name="The Broad Institute Genomics Platform"/>
            <person name="Neafsey D.E."/>
            <person name="Walton C."/>
            <person name="Walker B."/>
            <person name="Young S.K."/>
            <person name="Zeng Q."/>
            <person name="Gargeya S."/>
            <person name="Fitzgerald M."/>
            <person name="Haas B."/>
            <person name="Abouelleil A."/>
            <person name="Allen A.W."/>
            <person name="Alvarado L."/>
            <person name="Arachchi H.M."/>
            <person name="Berlin A.M."/>
            <person name="Chapman S.B."/>
            <person name="Gainer-Dewar J."/>
            <person name="Goldberg J."/>
            <person name="Griggs A."/>
            <person name="Gujja S."/>
            <person name="Hansen M."/>
            <person name="Howarth C."/>
            <person name="Imamovic A."/>
            <person name="Ireland A."/>
            <person name="Larimer J."/>
            <person name="McCowan C."/>
            <person name="Murphy C."/>
            <person name="Pearson M."/>
            <person name="Poon T.W."/>
            <person name="Priest M."/>
            <person name="Roberts A."/>
            <person name="Saif S."/>
            <person name="Shea T."/>
            <person name="Sisk P."/>
            <person name="Sykes S."/>
            <person name="Wortman J."/>
            <person name="Nusbaum C."/>
            <person name="Birren B."/>
        </authorList>
    </citation>
    <scope>NUCLEOTIDE SEQUENCE [LARGE SCALE GENOMIC DNA]</scope>
    <source>
        <strain evidence="2">WRAIR2</strain>
    </source>
</reference>
<sequence>MFRCVLFSDSLPLRLPGRMCNVYKTLLNLLLMRIKKTPLHTQFTKLPPETTVSATKQRTNTVGSIKSMSFVVPL</sequence>
<keyword evidence="2" id="KW-1185">Reference proteome</keyword>
<evidence type="ECO:0000313" key="1">
    <source>
        <dbReference type="EnsemblMetazoa" id="ADIR014063-PA"/>
    </source>
</evidence>
<dbReference type="Proteomes" id="UP000075884">
    <property type="component" value="Unassembled WGS sequence"/>
</dbReference>
<reference evidence="1" key="2">
    <citation type="submission" date="2020-05" db="UniProtKB">
        <authorList>
            <consortium name="EnsemblMetazoa"/>
        </authorList>
    </citation>
    <scope>IDENTIFICATION</scope>
    <source>
        <strain evidence="1">WRAIR2</strain>
    </source>
</reference>
<accession>A0A182NVX1</accession>
<dbReference type="EnsemblMetazoa" id="ADIR014063-RA">
    <property type="protein sequence ID" value="ADIR014063-PA"/>
    <property type="gene ID" value="ADIR014063"/>
</dbReference>
<organism evidence="1 2">
    <name type="scientific">Anopheles dirus</name>
    <dbReference type="NCBI Taxonomy" id="7168"/>
    <lineage>
        <taxon>Eukaryota</taxon>
        <taxon>Metazoa</taxon>
        <taxon>Ecdysozoa</taxon>
        <taxon>Arthropoda</taxon>
        <taxon>Hexapoda</taxon>
        <taxon>Insecta</taxon>
        <taxon>Pterygota</taxon>
        <taxon>Neoptera</taxon>
        <taxon>Endopterygota</taxon>
        <taxon>Diptera</taxon>
        <taxon>Nematocera</taxon>
        <taxon>Culicoidea</taxon>
        <taxon>Culicidae</taxon>
        <taxon>Anophelinae</taxon>
        <taxon>Anopheles</taxon>
    </lineage>
</organism>
<evidence type="ECO:0000313" key="2">
    <source>
        <dbReference type="Proteomes" id="UP000075884"/>
    </source>
</evidence>
<protein>
    <submittedName>
        <fullName evidence="1">Uncharacterized protein</fullName>
    </submittedName>
</protein>
<proteinExistence type="predicted"/>
<dbReference type="AlphaFoldDB" id="A0A182NVX1"/>
<dbReference type="VEuPathDB" id="VectorBase:ADIR014063"/>